<accession>A0AA36IU25</accession>
<sequence length="64" mass="6892">MAGHEAVPLRPRLSLASGSQFVVLHRRFAEYVAEGFESSSEALEIIAKGPVYSARIASGSMARE</sequence>
<organism evidence="1 2">
    <name type="scientific">Effrenium voratum</name>
    <dbReference type="NCBI Taxonomy" id="2562239"/>
    <lineage>
        <taxon>Eukaryota</taxon>
        <taxon>Sar</taxon>
        <taxon>Alveolata</taxon>
        <taxon>Dinophyceae</taxon>
        <taxon>Suessiales</taxon>
        <taxon>Symbiodiniaceae</taxon>
        <taxon>Effrenium</taxon>
    </lineage>
</organism>
<feature type="non-terminal residue" evidence="1">
    <location>
        <position position="1"/>
    </location>
</feature>
<dbReference type="EMBL" id="CAUJNA010002624">
    <property type="protein sequence ID" value="CAJ1393656.1"/>
    <property type="molecule type" value="Genomic_DNA"/>
</dbReference>
<dbReference type="Proteomes" id="UP001178507">
    <property type="component" value="Unassembled WGS sequence"/>
</dbReference>
<evidence type="ECO:0000313" key="2">
    <source>
        <dbReference type="Proteomes" id="UP001178507"/>
    </source>
</evidence>
<reference evidence="1" key="1">
    <citation type="submission" date="2023-08" db="EMBL/GenBank/DDBJ databases">
        <authorList>
            <person name="Chen Y."/>
            <person name="Shah S."/>
            <person name="Dougan E. K."/>
            <person name="Thang M."/>
            <person name="Chan C."/>
        </authorList>
    </citation>
    <scope>NUCLEOTIDE SEQUENCE</scope>
</reference>
<evidence type="ECO:0000313" key="1">
    <source>
        <dbReference type="EMBL" id="CAJ1393656.1"/>
    </source>
</evidence>
<proteinExistence type="predicted"/>
<keyword evidence="2" id="KW-1185">Reference proteome</keyword>
<dbReference type="AlphaFoldDB" id="A0AA36IU25"/>
<name>A0AA36IU25_9DINO</name>
<gene>
    <name evidence="1" type="ORF">EVOR1521_LOCUS18479</name>
</gene>
<comment type="caution">
    <text evidence="1">The sequence shown here is derived from an EMBL/GenBank/DDBJ whole genome shotgun (WGS) entry which is preliminary data.</text>
</comment>
<protein>
    <submittedName>
        <fullName evidence="1">Uncharacterized protein</fullName>
    </submittedName>
</protein>